<evidence type="ECO:0000313" key="2">
    <source>
        <dbReference type="EMBL" id="RHZ76516.1"/>
    </source>
</evidence>
<evidence type="ECO:0000313" key="3">
    <source>
        <dbReference type="Proteomes" id="UP000266861"/>
    </source>
</evidence>
<feature type="region of interest" description="Disordered" evidence="1">
    <location>
        <begin position="94"/>
        <end position="122"/>
    </location>
</feature>
<reference evidence="2 3" key="1">
    <citation type="submission" date="2018-08" db="EMBL/GenBank/DDBJ databases">
        <title>Genome and evolution of the arbuscular mycorrhizal fungus Diversispora epigaea (formerly Glomus versiforme) and its bacterial endosymbionts.</title>
        <authorList>
            <person name="Sun X."/>
            <person name="Fei Z."/>
            <person name="Harrison M."/>
        </authorList>
    </citation>
    <scope>NUCLEOTIDE SEQUENCE [LARGE SCALE GENOMIC DNA]</scope>
    <source>
        <strain evidence="2 3">IT104</strain>
    </source>
</reference>
<protein>
    <recommendedName>
        <fullName evidence="4">RRM domain-containing protein</fullName>
    </recommendedName>
</protein>
<feature type="compositionally biased region" description="Polar residues" evidence="1">
    <location>
        <begin position="47"/>
        <end position="63"/>
    </location>
</feature>
<evidence type="ECO:0008006" key="4">
    <source>
        <dbReference type="Google" id="ProtNLM"/>
    </source>
</evidence>
<accession>A0A397IRY3</accession>
<dbReference type="Proteomes" id="UP000266861">
    <property type="component" value="Unassembled WGS sequence"/>
</dbReference>
<comment type="caution">
    <text evidence="2">The sequence shown here is derived from an EMBL/GenBank/DDBJ whole genome shotgun (WGS) entry which is preliminary data.</text>
</comment>
<sequence>MNERKQKAKENIIGKASSIIDMVKNRHSKKAKYVNTAVPMEQDLETTASTSNTSLRTVQSTEEGNMEITPSKEAIPERNINKEDEETTINEIEKTVTERDNQKNKQQEDYEGKKVINTNPNENTQKVGFITLYSNKGKDKETDTTEEADELDKDDAISIESTETNLSEHEKWRIETNAKRYKAWIKIHSLKGKNLREKTTYLLDEIKKNEIQWINLSREKNPDEKGIHLSLTFDNEEELQRILKLELETTETNTKTKMIRAPLTRKNRFTTTNSIVKFWDVPIKTNRQDFLRMIENKFGKIKSNSARLNGLYHTFWIEFETQGVAEEILTQKSQIVGNECVRVTTPEIKYADLLKLKETGFAAKALDVP</sequence>
<evidence type="ECO:0000256" key="1">
    <source>
        <dbReference type="SAM" id="MobiDB-lite"/>
    </source>
</evidence>
<gene>
    <name evidence="2" type="ORF">Glove_196g49</name>
</gene>
<dbReference type="EMBL" id="PQFF01000184">
    <property type="protein sequence ID" value="RHZ76516.1"/>
    <property type="molecule type" value="Genomic_DNA"/>
</dbReference>
<keyword evidence="3" id="KW-1185">Reference proteome</keyword>
<feature type="region of interest" description="Disordered" evidence="1">
    <location>
        <begin position="47"/>
        <end position="66"/>
    </location>
</feature>
<organism evidence="2 3">
    <name type="scientific">Diversispora epigaea</name>
    <dbReference type="NCBI Taxonomy" id="1348612"/>
    <lineage>
        <taxon>Eukaryota</taxon>
        <taxon>Fungi</taxon>
        <taxon>Fungi incertae sedis</taxon>
        <taxon>Mucoromycota</taxon>
        <taxon>Glomeromycotina</taxon>
        <taxon>Glomeromycetes</taxon>
        <taxon>Diversisporales</taxon>
        <taxon>Diversisporaceae</taxon>
        <taxon>Diversispora</taxon>
    </lineage>
</organism>
<dbReference type="AlphaFoldDB" id="A0A397IRY3"/>
<name>A0A397IRY3_9GLOM</name>
<proteinExistence type="predicted"/>
<feature type="compositionally biased region" description="Basic and acidic residues" evidence="1">
    <location>
        <begin position="94"/>
        <end position="114"/>
    </location>
</feature>